<dbReference type="InterPro" id="IPR002104">
    <property type="entry name" value="Integrase_catalytic"/>
</dbReference>
<dbReference type="Proteomes" id="UP001185331">
    <property type="component" value="Unassembled WGS sequence"/>
</dbReference>
<evidence type="ECO:0000259" key="6">
    <source>
        <dbReference type="PROSITE" id="PS51900"/>
    </source>
</evidence>
<dbReference type="PANTHER" id="PTHR30349:SF81">
    <property type="entry name" value="TYROSINE RECOMBINASE XERC"/>
    <property type="match status" value="1"/>
</dbReference>
<dbReference type="AlphaFoldDB" id="A0AAE3XDG4"/>
<reference evidence="7" key="1">
    <citation type="submission" date="2023-07" db="EMBL/GenBank/DDBJ databases">
        <title>Sorghum-associated microbial communities from plants grown in Nebraska, USA.</title>
        <authorList>
            <person name="Schachtman D."/>
        </authorList>
    </citation>
    <scope>NUCLEOTIDE SEQUENCE</scope>
    <source>
        <strain evidence="7">BE330</strain>
    </source>
</reference>
<evidence type="ECO:0000313" key="7">
    <source>
        <dbReference type="EMBL" id="MDR6219016.1"/>
    </source>
</evidence>
<keyword evidence="1" id="KW-0229">DNA integration</keyword>
<dbReference type="Pfam" id="PF00589">
    <property type="entry name" value="Phage_integrase"/>
    <property type="match status" value="1"/>
</dbReference>
<feature type="domain" description="Tyr recombinase" evidence="5">
    <location>
        <begin position="157"/>
        <end position="335"/>
    </location>
</feature>
<dbReference type="InterPro" id="IPR044068">
    <property type="entry name" value="CB"/>
</dbReference>
<keyword evidence="2 4" id="KW-0238">DNA-binding</keyword>
<dbReference type="GO" id="GO:0015074">
    <property type="term" value="P:DNA integration"/>
    <property type="evidence" value="ECO:0007669"/>
    <property type="project" value="UniProtKB-KW"/>
</dbReference>
<evidence type="ECO:0000259" key="5">
    <source>
        <dbReference type="PROSITE" id="PS51898"/>
    </source>
</evidence>
<organism evidence="7 8">
    <name type="scientific">Deinococcus soli</name>
    <name type="common">ex Cha et al. 2016</name>
    <dbReference type="NCBI Taxonomy" id="1309411"/>
    <lineage>
        <taxon>Bacteria</taxon>
        <taxon>Thermotogati</taxon>
        <taxon>Deinococcota</taxon>
        <taxon>Deinococci</taxon>
        <taxon>Deinococcales</taxon>
        <taxon>Deinococcaceae</taxon>
        <taxon>Deinococcus</taxon>
    </lineage>
</organism>
<dbReference type="Gene3D" id="1.10.150.130">
    <property type="match status" value="1"/>
</dbReference>
<keyword evidence="3" id="KW-0233">DNA recombination</keyword>
<gene>
    <name evidence="7" type="ORF">J2Y00_002613</name>
</gene>
<feature type="domain" description="Core-binding (CB)" evidence="6">
    <location>
        <begin position="39"/>
        <end position="125"/>
    </location>
</feature>
<name>A0AAE3XDG4_9DEIO</name>
<dbReference type="InterPro" id="IPR004107">
    <property type="entry name" value="Integrase_SAM-like_N"/>
</dbReference>
<evidence type="ECO:0000313" key="8">
    <source>
        <dbReference type="Proteomes" id="UP001185331"/>
    </source>
</evidence>
<dbReference type="GO" id="GO:0006310">
    <property type="term" value="P:DNA recombination"/>
    <property type="evidence" value="ECO:0007669"/>
    <property type="project" value="UniProtKB-KW"/>
</dbReference>
<dbReference type="SUPFAM" id="SSF56349">
    <property type="entry name" value="DNA breaking-rejoining enzymes"/>
    <property type="match status" value="1"/>
</dbReference>
<dbReference type="PANTHER" id="PTHR30349">
    <property type="entry name" value="PHAGE INTEGRASE-RELATED"/>
    <property type="match status" value="1"/>
</dbReference>
<dbReference type="InterPro" id="IPR013762">
    <property type="entry name" value="Integrase-like_cat_sf"/>
</dbReference>
<proteinExistence type="predicted"/>
<dbReference type="InterPro" id="IPR010998">
    <property type="entry name" value="Integrase_recombinase_N"/>
</dbReference>
<dbReference type="EMBL" id="JAVDQK010000005">
    <property type="protein sequence ID" value="MDR6219016.1"/>
    <property type="molecule type" value="Genomic_DNA"/>
</dbReference>
<dbReference type="GO" id="GO:0003677">
    <property type="term" value="F:DNA binding"/>
    <property type="evidence" value="ECO:0007669"/>
    <property type="project" value="UniProtKB-UniRule"/>
</dbReference>
<dbReference type="Pfam" id="PF02899">
    <property type="entry name" value="Phage_int_SAM_1"/>
    <property type="match status" value="1"/>
</dbReference>
<evidence type="ECO:0000256" key="1">
    <source>
        <dbReference type="ARBA" id="ARBA00022908"/>
    </source>
</evidence>
<accession>A0AAE3XDG4</accession>
<protein>
    <submittedName>
        <fullName evidence="7">Integrase/recombinase XerC</fullName>
    </submittedName>
</protein>
<evidence type="ECO:0000256" key="4">
    <source>
        <dbReference type="PROSITE-ProRule" id="PRU01248"/>
    </source>
</evidence>
<comment type="caution">
    <text evidence="7">The sequence shown here is derived from an EMBL/GenBank/DDBJ whole genome shotgun (WGS) entry which is preliminary data.</text>
</comment>
<evidence type="ECO:0000256" key="2">
    <source>
        <dbReference type="ARBA" id="ARBA00023125"/>
    </source>
</evidence>
<dbReference type="InterPro" id="IPR050090">
    <property type="entry name" value="Tyrosine_recombinase_XerCD"/>
</dbReference>
<dbReference type="InterPro" id="IPR011010">
    <property type="entry name" value="DNA_brk_join_enz"/>
</dbReference>
<evidence type="ECO:0000256" key="3">
    <source>
        <dbReference type="ARBA" id="ARBA00023172"/>
    </source>
</evidence>
<dbReference type="CDD" id="cd00397">
    <property type="entry name" value="DNA_BRE_C"/>
    <property type="match status" value="1"/>
</dbReference>
<dbReference type="RefSeq" id="WP_309854021.1">
    <property type="nucleotide sequence ID" value="NZ_JAVDQJ010000004.1"/>
</dbReference>
<sequence>MTLVAYAGNLNNRANVWVSLLAEERRRRAVRAVAEQDHAAVWELVEAFMAFRSQSGVLTSVHTLRSYRTGVRQFLEYAAEHAVNVLRPGRDDAQRYINALVAGGKKVLTVRSRVAAAVTLYKALRWAEATEANPFEETFAPQDRMHALEKVPPYQERVVRRVLAAAQERIAQAQPDELDRATAVHTLLVVLAHGGLRIDEALNLEWKDIRLEDDELRLVVRSGKGRKSREVPLSRSAVEALRAYRALPRTRKHPPRKVFPFASRSSAMYHVRPLFDEHGVTDWRGFHALRKYMGSRLYENLEDFAAVAEVLGHANVNTTKAYVRVGNERARKVLRDW</sequence>
<dbReference type="PROSITE" id="PS51898">
    <property type="entry name" value="TYR_RECOMBINASE"/>
    <property type="match status" value="1"/>
</dbReference>
<dbReference type="PROSITE" id="PS51900">
    <property type="entry name" value="CB"/>
    <property type="match status" value="1"/>
</dbReference>
<dbReference type="Gene3D" id="1.10.443.10">
    <property type="entry name" value="Intergrase catalytic core"/>
    <property type="match status" value="1"/>
</dbReference>